<keyword evidence="10" id="KW-0769">Symport</keyword>
<dbReference type="HOGENOM" id="CLU_028365_1_0_1"/>
<dbReference type="GO" id="GO:0140211">
    <property type="term" value="F:folic acid:proton symporter activity"/>
    <property type="evidence" value="ECO:0007669"/>
    <property type="project" value="Ensembl"/>
</dbReference>
<keyword evidence="14" id="KW-1015">Disulfide bond</keyword>
<keyword evidence="11" id="KW-0290">Folate-binding</keyword>
<sequence>MEERARPAASPGGVGARARLRRGPVEPLLFLASLALMLQAPLATQYLWWRLGDDRGYNGTGRAGGCTNGSDEAGRQEVETETSHWSLYINLSGFLVGLFSSTLLGPWSDSVGRRPLLVLATAGLALQAALSLLVVTLRLHVGFLLLGRLLSGLCGDYNGVLAGGFAAVADVSARDARTFRVAVLEACLGVAGMLGGVVGGHWLRAQGFVNPFWLVLAVQVTAVVYAAFGFRESVREPRPARLLTLRHYRAVLALYTAPGPEKSRKHLALYSLAFFLVVTVHFGARDVFVLYELSSPLCWGSDLIGYGSAALHLAYLTSLGGLRALQLCLEDSWVAEISLASNIVGLVVISVATTTPVMFAGYGLLFLSLACTPVIRSKLSKLVGEEEQGALFASLACVEGLCLLTATGIFNSLYPATLNFMKGFPFLLGAVILLIPASLIGMLAVLDPKPDYQHYVDTS</sequence>
<keyword evidence="12 23" id="KW-1133">Transmembrane helix</keyword>
<dbReference type="GO" id="GO:0005542">
    <property type="term" value="F:folic acid binding"/>
    <property type="evidence" value="ECO:0007669"/>
    <property type="project" value="UniProtKB-KW"/>
</dbReference>
<keyword evidence="7" id="KW-0963">Cytoplasm</keyword>
<dbReference type="GO" id="GO:1904447">
    <property type="term" value="P:folate import across plasma membrane"/>
    <property type="evidence" value="ECO:0007669"/>
    <property type="project" value="Ensembl"/>
</dbReference>
<keyword evidence="6" id="KW-1003">Cell membrane</keyword>
<keyword evidence="9" id="KW-0967">Endosome</keyword>
<evidence type="ECO:0000256" key="5">
    <source>
        <dbReference type="ARBA" id="ARBA00022448"/>
    </source>
</evidence>
<comment type="catalytic activity">
    <reaction evidence="17">
        <text>folate(in) + H(+)(in) = folate(out) + H(+)(out)</text>
        <dbReference type="Rhea" id="RHEA:70159"/>
        <dbReference type="ChEBI" id="CHEBI:15378"/>
        <dbReference type="ChEBI" id="CHEBI:62501"/>
    </reaction>
</comment>
<feature type="transmembrane region" description="Helical" evidence="23">
    <location>
        <begin position="426"/>
        <end position="446"/>
    </location>
</feature>
<feature type="transmembrane region" description="Helical" evidence="23">
    <location>
        <begin position="389"/>
        <end position="414"/>
    </location>
</feature>
<keyword evidence="13 23" id="KW-0472">Membrane</keyword>
<dbReference type="Bgee" id="ENSOANG00000013419">
    <property type="expression patterns" value="Expressed in adult mammalian kidney and 7 other cell types or tissues"/>
</dbReference>
<feature type="transmembrane region" description="Helical" evidence="23">
    <location>
        <begin position="334"/>
        <end position="353"/>
    </location>
</feature>
<gene>
    <name evidence="24" type="primary">SLC46A1</name>
</gene>
<feature type="transmembrane region" description="Helical" evidence="23">
    <location>
        <begin position="267"/>
        <end position="284"/>
    </location>
</feature>
<organism evidence="24 25">
    <name type="scientific">Ornithorhynchus anatinus</name>
    <name type="common">Duckbill platypus</name>
    <dbReference type="NCBI Taxonomy" id="9258"/>
    <lineage>
        <taxon>Eukaryota</taxon>
        <taxon>Metazoa</taxon>
        <taxon>Chordata</taxon>
        <taxon>Craniata</taxon>
        <taxon>Vertebrata</taxon>
        <taxon>Euteleostomi</taxon>
        <taxon>Mammalia</taxon>
        <taxon>Monotremata</taxon>
        <taxon>Ornithorhynchidae</taxon>
        <taxon>Ornithorhynchus</taxon>
    </lineage>
</organism>
<dbReference type="InParanoid" id="F7CTF3"/>
<proteinExistence type="inferred from homology"/>
<dbReference type="GO" id="GO:0005886">
    <property type="term" value="C:plasma membrane"/>
    <property type="evidence" value="ECO:0000318"/>
    <property type="project" value="GO_Central"/>
</dbReference>
<feature type="transmembrane region" description="Helical" evidence="23">
    <location>
        <begin position="85"/>
        <end position="104"/>
    </location>
</feature>
<feature type="transmembrane region" description="Helical" evidence="23">
    <location>
        <begin position="181"/>
        <end position="202"/>
    </location>
</feature>
<evidence type="ECO:0000256" key="13">
    <source>
        <dbReference type="ARBA" id="ARBA00023136"/>
    </source>
</evidence>
<reference evidence="24" key="2">
    <citation type="submission" date="2025-08" db="UniProtKB">
        <authorList>
            <consortium name="Ensembl"/>
        </authorList>
    </citation>
    <scope>IDENTIFICATION</scope>
    <source>
        <strain evidence="24">Glennie</strain>
    </source>
</reference>
<dbReference type="GO" id="GO:0015350">
    <property type="term" value="F:methotrexate transmembrane transporter activity"/>
    <property type="evidence" value="ECO:0007669"/>
    <property type="project" value="Ensembl"/>
</dbReference>
<dbReference type="CTD" id="113235"/>
<feature type="transmembrane region" description="Helical" evidence="23">
    <location>
        <begin position="208"/>
        <end position="228"/>
    </location>
</feature>
<comment type="catalytic activity">
    <reaction evidence="16">
        <text>(6S)-5-methyl-5,6,7,8-tetrahydrofolate(in) + H(+)(in) = (6S)-5-methyl-5,6,7,8-tetrahydrofolate(out) + H(+)(out)</text>
        <dbReference type="Rhea" id="RHEA:70167"/>
        <dbReference type="ChEBI" id="CHEBI:15378"/>
        <dbReference type="ChEBI" id="CHEBI:18608"/>
    </reaction>
</comment>
<dbReference type="OrthoDB" id="419734at2759"/>
<evidence type="ECO:0000256" key="15">
    <source>
        <dbReference type="ARBA" id="ARBA00023180"/>
    </source>
</evidence>
<evidence type="ECO:0000313" key="25">
    <source>
        <dbReference type="Proteomes" id="UP000002279"/>
    </source>
</evidence>
<comment type="catalytic activity">
    <reaction evidence="21">
        <text>pemetrexed(in) + H(+)(in) = pemetrexed(out) + H(+)(out)</text>
        <dbReference type="Rhea" id="RHEA:70171"/>
        <dbReference type="ChEBI" id="CHEBI:15378"/>
        <dbReference type="ChEBI" id="CHEBI:63724"/>
    </reaction>
</comment>
<comment type="subcellular location">
    <subcellularLocation>
        <location evidence="2">Apical cell membrane</location>
        <topology evidence="2">Multi-pass membrane protein</topology>
    </subcellularLocation>
    <subcellularLocation>
        <location evidence="4">Basolateral cell membrane</location>
        <topology evidence="4">Multi-pass membrane protein</topology>
    </subcellularLocation>
    <subcellularLocation>
        <location evidence="3">Cytoplasm</location>
    </subcellularLocation>
    <subcellularLocation>
        <location evidence="1">Endosome membrane</location>
        <topology evidence="1">Multi-pass membrane protein</topology>
    </subcellularLocation>
</comment>
<evidence type="ECO:0000256" key="11">
    <source>
        <dbReference type="ARBA" id="ARBA00022954"/>
    </source>
</evidence>
<comment type="similarity">
    <text evidence="18">Belongs to the major facilitator superfamily. SLC46A family.</text>
</comment>
<dbReference type="Ensembl" id="ENSOANT00000021185.2">
    <property type="protein sequence ID" value="ENSOANP00000021182.2"/>
    <property type="gene ID" value="ENSOANG00000013419.3"/>
</dbReference>
<dbReference type="InterPro" id="IPR011701">
    <property type="entry name" value="MFS"/>
</dbReference>
<evidence type="ECO:0000256" key="22">
    <source>
        <dbReference type="ARBA" id="ARBA00047850"/>
    </source>
</evidence>
<reference evidence="24" key="3">
    <citation type="submission" date="2025-09" db="UniProtKB">
        <authorList>
            <consortium name="Ensembl"/>
        </authorList>
    </citation>
    <scope>IDENTIFICATION</scope>
    <source>
        <strain evidence="24">Glennie</strain>
    </source>
</reference>
<dbReference type="GO" id="GO:0055085">
    <property type="term" value="P:transmembrane transport"/>
    <property type="evidence" value="ECO:0000318"/>
    <property type="project" value="GO_Central"/>
</dbReference>
<dbReference type="FunCoup" id="F7CTF3">
    <property type="interactions" value="240"/>
</dbReference>
<dbReference type="PANTHER" id="PTHR23507:SF2">
    <property type="entry name" value="PROTON-COUPLED FOLATE TRANSPORTER"/>
    <property type="match status" value="1"/>
</dbReference>
<feature type="transmembrane region" description="Helical" evidence="23">
    <location>
        <begin position="116"/>
        <end position="137"/>
    </location>
</feature>
<keyword evidence="5" id="KW-0813">Transport</keyword>
<dbReference type="GO" id="GO:0015232">
    <property type="term" value="F:heme transmembrane transporter activity"/>
    <property type="evidence" value="ECO:0007669"/>
    <property type="project" value="Ensembl"/>
</dbReference>
<evidence type="ECO:0000256" key="19">
    <source>
        <dbReference type="ARBA" id="ARBA00040650"/>
    </source>
</evidence>
<feature type="transmembrane region" description="Helical" evidence="23">
    <location>
        <begin position="304"/>
        <end position="322"/>
    </location>
</feature>
<evidence type="ECO:0000256" key="17">
    <source>
        <dbReference type="ARBA" id="ARBA00036250"/>
    </source>
</evidence>
<dbReference type="STRING" id="9258.ENSOANP00000021182"/>
<dbReference type="Pfam" id="PF07690">
    <property type="entry name" value="MFS_1"/>
    <property type="match status" value="1"/>
</dbReference>
<evidence type="ECO:0000256" key="8">
    <source>
        <dbReference type="ARBA" id="ARBA00022692"/>
    </source>
</evidence>
<evidence type="ECO:0000256" key="7">
    <source>
        <dbReference type="ARBA" id="ARBA00022490"/>
    </source>
</evidence>
<evidence type="ECO:0000256" key="10">
    <source>
        <dbReference type="ARBA" id="ARBA00022847"/>
    </source>
</evidence>
<evidence type="ECO:0000256" key="2">
    <source>
        <dbReference type="ARBA" id="ARBA00004424"/>
    </source>
</evidence>
<protein>
    <recommendedName>
        <fullName evidence="19">Proton-coupled folate transporter</fullName>
    </recommendedName>
    <alternativeName>
        <fullName evidence="20">Solute carrier family 46 member 1</fullName>
    </alternativeName>
</protein>
<dbReference type="eggNOG" id="KOG2816">
    <property type="taxonomic scope" value="Eukaryota"/>
</dbReference>
<evidence type="ECO:0000256" key="6">
    <source>
        <dbReference type="ARBA" id="ARBA00022475"/>
    </source>
</evidence>
<evidence type="ECO:0000256" key="9">
    <source>
        <dbReference type="ARBA" id="ARBA00022753"/>
    </source>
</evidence>
<evidence type="ECO:0000256" key="23">
    <source>
        <dbReference type="SAM" id="Phobius"/>
    </source>
</evidence>
<evidence type="ECO:0000256" key="21">
    <source>
        <dbReference type="ARBA" id="ARBA00047769"/>
    </source>
</evidence>
<dbReference type="Gene3D" id="1.20.1250.20">
    <property type="entry name" value="MFS general substrate transporter like domains"/>
    <property type="match status" value="1"/>
</dbReference>
<evidence type="ECO:0000256" key="12">
    <source>
        <dbReference type="ARBA" id="ARBA00022989"/>
    </source>
</evidence>
<evidence type="ECO:0000256" key="16">
    <source>
        <dbReference type="ARBA" id="ARBA00036193"/>
    </source>
</evidence>
<keyword evidence="8 23" id="KW-0812">Transmembrane</keyword>
<dbReference type="GeneID" id="100075532"/>
<feature type="transmembrane region" description="Helical" evidence="23">
    <location>
        <begin position="28"/>
        <end position="49"/>
    </location>
</feature>
<dbReference type="GO" id="GO:0010008">
    <property type="term" value="C:endosome membrane"/>
    <property type="evidence" value="ECO:0007669"/>
    <property type="project" value="UniProtKB-SubCell"/>
</dbReference>
<keyword evidence="25" id="KW-1185">Reference proteome</keyword>
<dbReference type="RefSeq" id="XP_028938335.1">
    <property type="nucleotide sequence ID" value="XM_029082502.2"/>
</dbReference>
<name>F7CTF3_ORNAN</name>
<feature type="transmembrane region" description="Helical" evidence="23">
    <location>
        <begin position="149"/>
        <end position="169"/>
    </location>
</feature>
<keyword evidence="15" id="KW-0325">Glycoprotein</keyword>
<dbReference type="InterPro" id="IPR036259">
    <property type="entry name" value="MFS_trans_sf"/>
</dbReference>
<accession>F7CTF3</accession>
<evidence type="ECO:0000313" key="24">
    <source>
        <dbReference type="Ensembl" id="ENSOANP00000021182.2"/>
    </source>
</evidence>
<dbReference type="PANTHER" id="PTHR23507">
    <property type="entry name" value="ZGC:174356"/>
    <property type="match status" value="1"/>
</dbReference>
<dbReference type="KEGG" id="oaa:100075532"/>
<dbReference type="OMA" id="KRSECGN"/>
<dbReference type="GO" id="GO:0016323">
    <property type="term" value="C:basolateral plasma membrane"/>
    <property type="evidence" value="ECO:0007669"/>
    <property type="project" value="UniProtKB-SubCell"/>
</dbReference>
<dbReference type="GeneTree" id="ENSGT00950000183096"/>
<evidence type="ECO:0000256" key="20">
    <source>
        <dbReference type="ARBA" id="ARBA00042514"/>
    </source>
</evidence>
<evidence type="ECO:0000256" key="14">
    <source>
        <dbReference type="ARBA" id="ARBA00023157"/>
    </source>
</evidence>
<evidence type="ECO:0000256" key="4">
    <source>
        <dbReference type="ARBA" id="ARBA00004554"/>
    </source>
</evidence>
<reference evidence="24 25" key="1">
    <citation type="journal article" date="2008" name="Nature">
        <title>Genome analysis of the platypus reveals unique signatures of evolution.</title>
        <authorList>
            <person name="Warren W.C."/>
            <person name="Hillier L.W."/>
            <person name="Marshall Graves J.A."/>
            <person name="Birney E."/>
            <person name="Ponting C.P."/>
            <person name="Grutzner F."/>
            <person name="Belov K."/>
            <person name="Miller W."/>
            <person name="Clarke L."/>
            <person name="Chinwalla A.T."/>
            <person name="Yang S.P."/>
            <person name="Heger A."/>
            <person name="Locke D.P."/>
            <person name="Miethke P."/>
            <person name="Waters P.D."/>
            <person name="Veyrunes F."/>
            <person name="Fulton L."/>
            <person name="Fulton B."/>
            <person name="Graves T."/>
            <person name="Wallis J."/>
            <person name="Puente X.S."/>
            <person name="Lopez-Otin C."/>
            <person name="Ordonez G.R."/>
            <person name="Eichler E.E."/>
            <person name="Chen L."/>
            <person name="Cheng Z."/>
            <person name="Deakin J.E."/>
            <person name="Alsop A."/>
            <person name="Thompson K."/>
            <person name="Kirby P."/>
            <person name="Papenfuss A.T."/>
            <person name="Wakefield M.J."/>
            <person name="Olender T."/>
            <person name="Lancet D."/>
            <person name="Huttley G.A."/>
            <person name="Smit A.F."/>
            <person name="Pask A."/>
            <person name="Temple-Smith P."/>
            <person name="Batzer M.A."/>
            <person name="Walker J.A."/>
            <person name="Konkel M.K."/>
            <person name="Harris R.S."/>
            <person name="Whittington C.M."/>
            <person name="Wong E.S."/>
            <person name="Gemmell N.J."/>
            <person name="Buschiazzo E."/>
            <person name="Vargas Jentzsch I.M."/>
            <person name="Merkel A."/>
            <person name="Schmitz J."/>
            <person name="Zemann A."/>
            <person name="Churakov G."/>
            <person name="Kriegs J.O."/>
            <person name="Brosius J."/>
            <person name="Murchison E.P."/>
            <person name="Sachidanandam R."/>
            <person name="Smith C."/>
            <person name="Hannon G.J."/>
            <person name="Tsend-Ayush E."/>
            <person name="McMillan D."/>
            <person name="Attenborough R."/>
            <person name="Rens W."/>
            <person name="Ferguson-Smith M."/>
            <person name="Lefevre C.M."/>
            <person name="Sharp J.A."/>
            <person name="Nicholas K.R."/>
            <person name="Ray D.A."/>
            <person name="Kube M."/>
            <person name="Reinhardt R."/>
            <person name="Pringle T.H."/>
            <person name="Taylor J."/>
            <person name="Jones R.C."/>
            <person name="Nixon B."/>
            <person name="Dacheux J.L."/>
            <person name="Niwa H."/>
            <person name="Sekita Y."/>
            <person name="Huang X."/>
            <person name="Stark A."/>
            <person name="Kheradpour P."/>
            <person name="Kellis M."/>
            <person name="Flicek P."/>
            <person name="Chen Y."/>
            <person name="Webber C."/>
            <person name="Hardison R."/>
            <person name="Nelson J."/>
            <person name="Hallsworth-Pepin K."/>
            <person name="Delehaunty K."/>
            <person name="Markovic C."/>
            <person name="Minx P."/>
            <person name="Feng Y."/>
            <person name="Kremitzki C."/>
            <person name="Mitreva M."/>
            <person name="Glasscock J."/>
            <person name="Wylie T."/>
            <person name="Wohldmann P."/>
            <person name="Thiru P."/>
            <person name="Nhan M.N."/>
            <person name="Pohl C.S."/>
            <person name="Smith S.M."/>
            <person name="Hou S."/>
            <person name="Nefedov M."/>
            <person name="de Jong P.J."/>
            <person name="Renfree M.B."/>
            <person name="Mardis E.R."/>
            <person name="Wilson R.K."/>
        </authorList>
    </citation>
    <scope>NUCLEOTIDE SEQUENCE [LARGE SCALE GENOMIC DNA]</scope>
    <source>
        <strain evidence="24 25">Glennie</strain>
    </source>
</reference>
<evidence type="ECO:0000256" key="3">
    <source>
        <dbReference type="ARBA" id="ARBA00004496"/>
    </source>
</evidence>
<dbReference type="GO" id="GO:0016324">
    <property type="term" value="C:apical plasma membrane"/>
    <property type="evidence" value="ECO:0007669"/>
    <property type="project" value="UniProtKB-SubCell"/>
</dbReference>
<evidence type="ECO:0000256" key="1">
    <source>
        <dbReference type="ARBA" id="ARBA00004337"/>
    </source>
</evidence>
<dbReference type="AlphaFoldDB" id="F7CTF3"/>
<dbReference type="Proteomes" id="UP000002279">
    <property type="component" value="Chromosome 17"/>
</dbReference>
<dbReference type="SUPFAM" id="SSF103473">
    <property type="entry name" value="MFS general substrate transporter"/>
    <property type="match status" value="1"/>
</dbReference>
<dbReference type="GO" id="GO:0046654">
    <property type="term" value="P:tetrahydrofolate biosynthetic process"/>
    <property type="evidence" value="ECO:0007669"/>
    <property type="project" value="Ensembl"/>
</dbReference>
<dbReference type="GO" id="GO:0022857">
    <property type="term" value="F:transmembrane transporter activity"/>
    <property type="evidence" value="ECO:0000318"/>
    <property type="project" value="GO_Central"/>
</dbReference>
<evidence type="ECO:0000256" key="18">
    <source>
        <dbReference type="ARBA" id="ARBA00038227"/>
    </source>
</evidence>
<comment type="catalytic activity">
    <reaction evidence="22">
        <text>methotrexate(in) + H(+)(in) = methotrexate(out) + H(+)(out)</text>
        <dbReference type="Rhea" id="RHEA:70163"/>
        <dbReference type="ChEBI" id="CHEBI:15378"/>
        <dbReference type="ChEBI" id="CHEBI:50681"/>
    </reaction>
</comment>